<dbReference type="CDD" id="cd23081">
    <property type="entry name" value="cpPDZ_EcRseP-like"/>
    <property type="match status" value="1"/>
</dbReference>
<evidence type="ECO:0000256" key="3">
    <source>
        <dbReference type="ARBA" id="ARBA00007931"/>
    </source>
</evidence>
<dbReference type="InterPro" id="IPR004387">
    <property type="entry name" value="Pept_M50_Zn"/>
</dbReference>
<dbReference type="EC" id="3.4.24.-" evidence="11"/>
<evidence type="ECO:0000256" key="1">
    <source>
        <dbReference type="ARBA" id="ARBA00001947"/>
    </source>
</evidence>
<dbReference type="GO" id="GO:0046872">
    <property type="term" value="F:metal ion binding"/>
    <property type="evidence" value="ECO:0007669"/>
    <property type="project" value="UniProtKB-KW"/>
</dbReference>
<dbReference type="InterPro" id="IPR001478">
    <property type="entry name" value="PDZ"/>
</dbReference>
<dbReference type="Pfam" id="PF17820">
    <property type="entry name" value="PDZ_6"/>
    <property type="match status" value="1"/>
</dbReference>
<evidence type="ECO:0000256" key="2">
    <source>
        <dbReference type="ARBA" id="ARBA00004141"/>
    </source>
</evidence>
<dbReference type="Proteomes" id="UP000665020">
    <property type="component" value="Chromosome"/>
</dbReference>
<feature type="transmembrane region" description="Helical" evidence="11">
    <location>
        <begin position="331"/>
        <end position="349"/>
    </location>
</feature>
<evidence type="ECO:0000313" key="13">
    <source>
        <dbReference type="EMBL" id="QTL98419.1"/>
    </source>
</evidence>
<keyword evidence="14" id="KW-1185">Reference proteome</keyword>
<dbReference type="GO" id="GO:0016020">
    <property type="term" value="C:membrane"/>
    <property type="evidence" value="ECO:0007669"/>
    <property type="project" value="UniProtKB-SubCell"/>
</dbReference>
<dbReference type="GO" id="GO:0004222">
    <property type="term" value="F:metalloendopeptidase activity"/>
    <property type="evidence" value="ECO:0007669"/>
    <property type="project" value="InterPro"/>
</dbReference>
<evidence type="ECO:0000313" key="14">
    <source>
        <dbReference type="Proteomes" id="UP000665020"/>
    </source>
</evidence>
<name>A0A8A7KFY1_9FIRM</name>
<keyword evidence="10 11" id="KW-0472">Membrane</keyword>
<keyword evidence="4" id="KW-0645">Protease</keyword>
<evidence type="ECO:0000256" key="6">
    <source>
        <dbReference type="ARBA" id="ARBA00022801"/>
    </source>
</evidence>
<keyword evidence="8 11" id="KW-1133">Transmembrane helix</keyword>
<protein>
    <recommendedName>
        <fullName evidence="11">Zinc metalloprotease</fullName>
        <ecNumber evidence="11">3.4.24.-</ecNumber>
    </recommendedName>
</protein>
<comment type="subcellular location">
    <subcellularLocation>
        <location evidence="2">Membrane</location>
        <topology evidence="2">Multi-pass membrane protein</topology>
    </subcellularLocation>
</comment>
<feature type="transmembrane region" description="Helical" evidence="11">
    <location>
        <begin position="267"/>
        <end position="291"/>
    </location>
</feature>
<feature type="transmembrane region" description="Helical" evidence="11">
    <location>
        <begin position="107"/>
        <end position="130"/>
    </location>
</feature>
<evidence type="ECO:0000256" key="4">
    <source>
        <dbReference type="ARBA" id="ARBA00022670"/>
    </source>
</evidence>
<dbReference type="NCBIfam" id="TIGR00054">
    <property type="entry name" value="RIP metalloprotease RseP"/>
    <property type="match status" value="1"/>
</dbReference>
<comment type="cofactor">
    <cofactor evidence="1 11">
        <name>Zn(2+)</name>
        <dbReference type="ChEBI" id="CHEBI:29105"/>
    </cofactor>
</comment>
<evidence type="ECO:0000256" key="5">
    <source>
        <dbReference type="ARBA" id="ARBA00022692"/>
    </source>
</evidence>
<feature type="domain" description="PDZ" evidence="12">
    <location>
        <begin position="128"/>
        <end position="196"/>
    </location>
</feature>
<dbReference type="CDD" id="cd06163">
    <property type="entry name" value="S2P-M50_PDZ_RseP-like"/>
    <property type="match status" value="1"/>
</dbReference>
<dbReference type="KEGG" id="ifn:GM661_10770"/>
<evidence type="ECO:0000256" key="11">
    <source>
        <dbReference type="RuleBase" id="RU362031"/>
    </source>
</evidence>
<evidence type="ECO:0000256" key="7">
    <source>
        <dbReference type="ARBA" id="ARBA00022833"/>
    </source>
</evidence>
<organism evidence="13 14">
    <name type="scientific">Iocasia fonsfrigidae</name>
    <dbReference type="NCBI Taxonomy" id="2682810"/>
    <lineage>
        <taxon>Bacteria</taxon>
        <taxon>Bacillati</taxon>
        <taxon>Bacillota</taxon>
        <taxon>Clostridia</taxon>
        <taxon>Halanaerobiales</taxon>
        <taxon>Halanaerobiaceae</taxon>
        <taxon>Iocasia</taxon>
    </lineage>
</organism>
<dbReference type="AlphaFoldDB" id="A0A8A7KFY1"/>
<sequence length="357" mass="39562">MLLTIFSFIIVLGILVFIHEFGHYLAAKLSGIRVEEFAIGFGPKLLSYQRGETLYSIRGIPLGGFCKMTGEFPPDDEMSAEEKEIYYDAREKEECFDQKSVWKRFAVVFNGPFMNFVLAIFIFALIFNIFGLPVRTTNSNILGDIIPGQPAAQAGFKVGDRIYSIGGQSVETWDELADIIHRSSGKELVVGVERDEELIEIEVTPRYEESAEGGVIGIAPQLLKREVGLLESFRLGFGQSWYIFKVTVLGFFNMITGKTPAEIGGPVMIASMIGQAAEIGISSVLNLMAVLSINLGIINLVPFPALDGGRIIFIFVELIRGKPVNPEKESFVHIVGFILLIVLMVFLVFKDIGRTIF</sequence>
<reference evidence="13" key="1">
    <citation type="submission" date="2019-12" db="EMBL/GenBank/DDBJ databases">
        <authorList>
            <person name="zhang j."/>
            <person name="sun C.M."/>
        </authorList>
    </citation>
    <scope>NUCLEOTIDE SEQUENCE</scope>
    <source>
        <strain evidence="13">NS-1</strain>
    </source>
</reference>
<keyword evidence="9 11" id="KW-0482">Metalloprotease</keyword>
<dbReference type="SUPFAM" id="SSF50156">
    <property type="entry name" value="PDZ domain-like"/>
    <property type="match status" value="1"/>
</dbReference>
<keyword evidence="7 11" id="KW-0862">Zinc</keyword>
<dbReference type="Pfam" id="PF02163">
    <property type="entry name" value="Peptidase_M50"/>
    <property type="match status" value="1"/>
</dbReference>
<keyword evidence="11" id="KW-0479">Metal-binding</keyword>
<accession>A0A8A7KFY1</accession>
<dbReference type="SMART" id="SM00228">
    <property type="entry name" value="PDZ"/>
    <property type="match status" value="1"/>
</dbReference>
<dbReference type="Gene3D" id="2.30.42.10">
    <property type="match status" value="1"/>
</dbReference>
<dbReference type="InterPro" id="IPR008915">
    <property type="entry name" value="Peptidase_M50"/>
</dbReference>
<dbReference type="PANTHER" id="PTHR42837">
    <property type="entry name" value="REGULATOR OF SIGMA-E PROTEASE RSEP"/>
    <property type="match status" value="1"/>
</dbReference>
<dbReference type="RefSeq" id="WP_230866852.1">
    <property type="nucleotide sequence ID" value="NZ_CP046640.1"/>
</dbReference>
<keyword evidence="6 11" id="KW-0378">Hydrolase</keyword>
<dbReference type="InterPro" id="IPR036034">
    <property type="entry name" value="PDZ_sf"/>
</dbReference>
<evidence type="ECO:0000256" key="9">
    <source>
        <dbReference type="ARBA" id="ARBA00023049"/>
    </source>
</evidence>
<feature type="transmembrane region" description="Helical" evidence="11">
    <location>
        <begin position="6"/>
        <end position="26"/>
    </location>
</feature>
<dbReference type="InterPro" id="IPR041489">
    <property type="entry name" value="PDZ_6"/>
</dbReference>
<gene>
    <name evidence="13" type="primary">rseP</name>
    <name evidence="13" type="ORF">GM661_10770</name>
</gene>
<evidence type="ECO:0000256" key="8">
    <source>
        <dbReference type="ARBA" id="ARBA00022989"/>
    </source>
</evidence>
<comment type="similarity">
    <text evidence="3 11">Belongs to the peptidase M50B family.</text>
</comment>
<dbReference type="PANTHER" id="PTHR42837:SF2">
    <property type="entry name" value="MEMBRANE METALLOPROTEASE ARASP2, CHLOROPLASTIC-RELATED"/>
    <property type="match status" value="1"/>
</dbReference>
<dbReference type="EMBL" id="CP046640">
    <property type="protein sequence ID" value="QTL98419.1"/>
    <property type="molecule type" value="Genomic_DNA"/>
</dbReference>
<proteinExistence type="inferred from homology"/>
<evidence type="ECO:0000259" key="12">
    <source>
        <dbReference type="SMART" id="SM00228"/>
    </source>
</evidence>
<evidence type="ECO:0000256" key="10">
    <source>
        <dbReference type="ARBA" id="ARBA00023136"/>
    </source>
</evidence>
<dbReference type="GO" id="GO:0006508">
    <property type="term" value="P:proteolysis"/>
    <property type="evidence" value="ECO:0007669"/>
    <property type="project" value="UniProtKB-KW"/>
</dbReference>
<keyword evidence="5 11" id="KW-0812">Transmembrane</keyword>